<dbReference type="EMBL" id="CP095043">
    <property type="protein sequence ID" value="UOQ60400.1"/>
    <property type="molecule type" value="Genomic_DNA"/>
</dbReference>
<organism evidence="2 3">
    <name type="scientific">Leucobacter rhizosphaerae</name>
    <dbReference type="NCBI Taxonomy" id="2932245"/>
    <lineage>
        <taxon>Bacteria</taxon>
        <taxon>Bacillati</taxon>
        <taxon>Actinomycetota</taxon>
        <taxon>Actinomycetes</taxon>
        <taxon>Micrococcales</taxon>
        <taxon>Microbacteriaceae</taxon>
        <taxon>Leucobacter</taxon>
    </lineage>
</organism>
<evidence type="ECO:0000313" key="2">
    <source>
        <dbReference type="EMBL" id="UOQ60400.1"/>
    </source>
</evidence>
<sequence length="85" mass="9695">MYRSNTIIVDACTWLILREFPQHPKAVVHKMTDTTGEDRYLLMTWDADPAKRRMVGIHKTLGEAEKAVPWPSNQGVTPPLPPRGR</sequence>
<evidence type="ECO:0000313" key="3">
    <source>
        <dbReference type="Proteomes" id="UP000831775"/>
    </source>
</evidence>
<accession>A0ABY4FVU7</accession>
<evidence type="ECO:0000256" key="1">
    <source>
        <dbReference type="SAM" id="MobiDB-lite"/>
    </source>
</evidence>
<feature type="region of interest" description="Disordered" evidence="1">
    <location>
        <begin position="66"/>
        <end position="85"/>
    </location>
</feature>
<keyword evidence="3" id="KW-1185">Reference proteome</keyword>
<reference evidence="2 3" key="1">
    <citation type="submission" date="2022-04" db="EMBL/GenBank/DDBJ databases">
        <title>Leucobacter sp. isolated from rhizosphere of onion.</title>
        <authorList>
            <person name="Won M."/>
            <person name="Lee C.-M."/>
            <person name="Woen H.-Y."/>
            <person name="Kwon S.-W."/>
        </authorList>
    </citation>
    <scope>NUCLEOTIDE SEQUENCE [LARGE SCALE GENOMIC DNA]</scope>
    <source>
        <strain evidence="2 3">H25R-14</strain>
    </source>
</reference>
<dbReference type="Proteomes" id="UP000831775">
    <property type="component" value="Chromosome"/>
</dbReference>
<protein>
    <submittedName>
        <fullName evidence="2">Uncharacterized protein</fullName>
    </submittedName>
</protein>
<gene>
    <name evidence="2" type="ORF">MUN76_15430</name>
</gene>
<proteinExistence type="predicted"/>
<dbReference type="RefSeq" id="WP_244686000.1">
    <property type="nucleotide sequence ID" value="NZ_CP095043.1"/>
</dbReference>
<name>A0ABY4FVU7_9MICO</name>